<dbReference type="EMBL" id="CAIIXF020000006">
    <property type="protein sequence ID" value="CAH1785702.1"/>
    <property type="molecule type" value="Genomic_DNA"/>
</dbReference>
<reference evidence="3" key="1">
    <citation type="submission" date="2022-03" db="EMBL/GenBank/DDBJ databases">
        <authorList>
            <person name="Martin C."/>
        </authorList>
    </citation>
    <scope>NUCLEOTIDE SEQUENCE</scope>
</reference>
<dbReference type="SUPFAM" id="SSF56496">
    <property type="entry name" value="Fibrinogen C-terminal domain-like"/>
    <property type="match status" value="1"/>
</dbReference>
<keyword evidence="1" id="KW-0175">Coiled coil</keyword>
<protein>
    <submittedName>
        <fullName evidence="3">Uncharacterized protein</fullName>
    </submittedName>
</protein>
<feature type="coiled-coil region" evidence="1">
    <location>
        <begin position="502"/>
        <end position="536"/>
    </location>
</feature>
<dbReference type="PANTHER" id="PTHR19143:SF444">
    <property type="entry name" value="PROTEIN SCABROUS"/>
    <property type="match status" value="1"/>
</dbReference>
<name>A0A8J1UE74_OWEFU</name>
<evidence type="ECO:0000313" key="3">
    <source>
        <dbReference type="EMBL" id="CAH1785702.1"/>
    </source>
</evidence>
<accession>A0A8J1UE74</accession>
<dbReference type="GO" id="GO:0005615">
    <property type="term" value="C:extracellular space"/>
    <property type="evidence" value="ECO:0007669"/>
    <property type="project" value="TreeGrafter"/>
</dbReference>
<evidence type="ECO:0000313" key="4">
    <source>
        <dbReference type="Proteomes" id="UP000749559"/>
    </source>
</evidence>
<feature type="compositionally biased region" description="Basic and acidic residues" evidence="2">
    <location>
        <begin position="236"/>
        <end position="249"/>
    </location>
</feature>
<dbReference type="SMART" id="SM00186">
    <property type="entry name" value="FBG"/>
    <property type="match status" value="1"/>
</dbReference>
<proteinExistence type="predicted"/>
<dbReference type="Pfam" id="PF00147">
    <property type="entry name" value="Fibrinogen_C"/>
    <property type="match status" value="1"/>
</dbReference>
<feature type="coiled-coil region" evidence="1">
    <location>
        <begin position="658"/>
        <end position="746"/>
    </location>
</feature>
<sequence length="1174" mass="135745">MKKKLQKNIFQKKHFFQIFFCGVTKGGAVAPIAPPHLTALEEGPVKVAEHYRIMATFLTNHSDFYGRGRNRELAVWYTVQYNKIMRKLTANALINVPMSVSIVAMRDHFKDMITCHNELRTMTQSFYGKSKSRQLKLWNKVMFDRIPEPKIPEQAESKAFGVMKAGMTQDGEIGEKFSSLIEGQVVQVPIQTEMVNFGETINDDRADVNDDSDEVKDDSNDVNDDSDESIEVVLDEQQKISKSDHEIKTKITKHSKNGNKMENPENHINSRRNNEQIYQRQEGSGDHSTETPINEAPSKDMNEQPQIVSDVTANFDAKLLQLQKQVDENQLNQKENRYIIAMLQNQITTQQNDETILKDELTTLKQQQDNSLARIEQLEQMVANYEWAFKDIKSVNNLIKTDVRSMKNTLNTHNTTLSIHNMDISTVHSDLKNMKIIQKWTFDDFKATNRKLRSDMQIIKTAQRTQNDTIEILNDDTNRVKVLVDQQGSVLEAILEGMQTKLKEHNNIHDEENNVVEQIQNELNNLTDTVKSERGHTRAALVRLQEDLAKVHAVRHHKTKTDNHHYNTNNKNVDDDKALQQDNGLEAVIDEDLIPTDVDGKTNMKIIQNRAKKQPHNQQNIPQHRVAHLENKISRFPEEVEGSGEVDGDSGSQWEHILSGLEERDNTIQHEIKELLKEKDTLSNKVGKIEQDITNKDGKLVELNRKILSLTDHIETLEETLQEQNQRTLEEELETFKNIMMNFTEQVFTLDNWRMKSKKHVNITYENRKDIEDMVIYVKDNIAKITNLETIVYKDSKETNRKLELIQRKYNQLNKTVEVVGTRVQNHYQRFQRLFNGVDYKFTKAAENYNRNKDKIAHLEVNYLNASLTYCMENNKDLIQDLKFTSITKSITKLESLGKDARNAVSKFDKGLQMVHENENRRAAEIKSLQTQTAECAKVIPKLKVIEKEVKNFVTQLPQDCSDVFASGFSKSGIYLIKPKNSTKSVQVLCEFEIDGPWTVIQHRHDGSVDFNKTFAEYTNGFGTAATEFWVGLENLHLLTTERKYNLRIDMWDVFGDYYFADYNEFNIGSGKSNYTLTIDGYLGNATESFTYSDGTMFSTSDVDNDASSTHCAKFYTAGWWYKHCHYVNLNGRYGVGIVWFNQDTDDWIELKETVMKIKPLEDEDYEDDYDYRI</sequence>
<dbReference type="InterPro" id="IPR014716">
    <property type="entry name" value="Fibrinogen_a/b/g_C_1"/>
</dbReference>
<dbReference type="Gene3D" id="3.90.215.10">
    <property type="entry name" value="Gamma Fibrinogen, chain A, domain 1"/>
    <property type="match status" value="1"/>
</dbReference>
<comment type="caution">
    <text evidence="3">The sequence shown here is derived from an EMBL/GenBank/DDBJ whole genome shotgun (WGS) entry which is preliminary data.</text>
</comment>
<feature type="region of interest" description="Disordered" evidence="2">
    <location>
        <begin position="198"/>
        <end position="300"/>
    </location>
</feature>
<dbReference type="PANTHER" id="PTHR19143">
    <property type="entry name" value="FIBRINOGEN/TENASCIN/ANGIOPOEITIN"/>
    <property type="match status" value="1"/>
</dbReference>
<keyword evidence="4" id="KW-1185">Reference proteome</keyword>
<feature type="compositionally biased region" description="Acidic residues" evidence="2">
    <location>
        <begin position="209"/>
        <end position="234"/>
    </location>
</feature>
<dbReference type="InterPro" id="IPR050373">
    <property type="entry name" value="Fibrinogen_C-term_domain"/>
</dbReference>
<dbReference type="AlphaFoldDB" id="A0A8J1UE74"/>
<organism evidence="3 4">
    <name type="scientific">Owenia fusiformis</name>
    <name type="common">Polychaete worm</name>
    <dbReference type="NCBI Taxonomy" id="6347"/>
    <lineage>
        <taxon>Eukaryota</taxon>
        <taxon>Metazoa</taxon>
        <taxon>Spiralia</taxon>
        <taxon>Lophotrochozoa</taxon>
        <taxon>Annelida</taxon>
        <taxon>Polychaeta</taxon>
        <taxon>Sedentaria</taxon>
        <taxon>Canalipalpata</taxon>
        <taxon>Sabellida</taxon>
        <taxon>Oweniida</taxon>
        <taxon>Oweniidae</taxon>
        <taxon>Owenia</taxon>
    </lineage>
</organism>
<evidence type="ECO:0000256" key="2">
    <source>
        <dbReference type="SAM" id="MobiDB-lite"/>
    </source>
</evidence>
<dbReference type="OrthoDB" id="9990035at2759"/>
<dbReference type="InterPro" id="IPR002181">
    <property type="entry name" value="Fibrinogen_a/b/g_C_dom"/>
</dbReference>
<dbReference type="PROSITE" id="PS51406">
    <property type="entry name" value="FIBRINOGEN_C_2"/>
    <property type="match status" value="1"/>
</dbReference>
<dbReference type="InterPro" id="IPR036056">
    <property type="entry name" value="Fibrinogen-like_C"/>
</dbReference>
<feature type="region of interest" description="Disordered" evidence="2">
    <location>
        <begin position="556"/>
        <end position="576"/>
    </location>
</feature>
<dbReference type="CDD" id="cd00087">
    <property type="entry name" value="FReD"/>
    <property type="match status" value="1"/>
</dbReference>
<dbReference type="Proteomes" id="UP000749559">
    <property type="component" value="Unassembled WGS sequence"/>
</dbReference>
<gene>
    <name evidence="3" type="ORF">OFUS_LOCUS11720</name>
</gene>
<evidence type="ECO:0000256" key="1">
    <source>
        <dbReference type="SAM" id="Coils"/>
    </source>
</evidence>